<dbReference type="SUPFAM" id="SSF56112">
    <property type="entry name" value="Protein kinase-like (PK-like)"/>
    <property type="match status" value="1"/>
</dbReference>
<reference evidence="11" key="1">
    <citation type="submission" date="2022-11" db="UniProtKB">
        <authorList>
            <consortium name="EnsemblMetazoa"/>
        </authorList>
    </citation>
    <scope>IDENTIFICATION</scope>
</reference>
<keyword evidence="5" id="KW-0418">Kinase</keyword>
<dbReference type="Proteomes" id="UP000887568">
    <property type="component" value="Unplaced"/>
</dbReference>
<evidence type="ECO:0000256" key="7">
    <source>
        <dbReference type="ARBA" id="ARBA00037368"/>
    </source>
</evidence>
<dbReference type="InterPro" id="IPR002575">
    <property type="entry name" value="Aminoglycoside_PTrfase"/>
</dbReference>
<proteinExistence type="inferred from homology"/>
<dbReference type="EnsemblMetazoa" id="XM_038192662.1">
    <property type="protein sequence ID" value="XP_038048590.1"/>
    <property type="gene ID" value="LOC119722506"/>
</dbReference>
<dbReference type="OMA" id="IDFNDMA"/>
<evidence type="ECO:0000313" key="12">
    <source>
        <dbReference type="Proteomes" id="UP000887568"/>
    </source>
</evidence>
<evidence type="ECO:0000256" key="3">
    <source>
        <dbReference type="ARBA" id="ARBA00022490"/>
    </source>
</evidence>
<protein>
    <recommendedName>
        <fullName evidence="9">Hydroxylysine kinase</fullName>
        <ecNumber evidence="8">2.7.1.81</ecNumber>
    </recommendedName>
</protein>
<comment type="function">
    <text evidence="7">Catalyzes the GTP-dependent phosphorylation of 5-hydroxy-L-lysine.</text>
</comment>
<sequence>MTMNNADNCFDGAELVNKPFLSNKMASELLVRLYGLEAKCLRELPSYCDQNFYARAPAAGEKRDGPRADSEFVLKVISGDDSLGQAGSYGEIVTVLLSLRGDDGVAYPLPVTNLHGGYLSLQRFHREPDGARGLFLVLLLSYVPGTILSEVKLSNEVLYGVGRAVARLNKKLLDLKGPFEHLKERAETNMWCLTSVADVEQYIDGVPDTDHRLLAKSVLDRFVRDVKPIENTMQKGLIHVDMNRANILVAPNREPTNREHCSNDVTRTIRQSASHVVTGIIDFNDMACECLVYDVAGSLADMMVGKRGQQPLVAGGYFLAGYSSVIQLTRTERQSLYVATAARLAQLLVLSQEYFRRSGYSDEYIMRIERAGGWQLLKELWDTPQRKVEALWEELTLNNS</sequence>
<comment type="subcellular location">
    <subcellularLocation>
        <location evidence="1">Cytoplasm</location>
    </subcellularLocation>
</comment>
<accession>A0A913ZCE1</accession>
<evidence type="ECO:0000259" key="10">
    <source>
        <dbReference type="Pfam" id="PF01636"/>
    </source>
</evidence>
<comment type="catalytic activity">
    <reaction evidence="6">
        <text>(5R)-5-hydroxy-L-lysine + GTP = (5R)-5-phosphooxy-L-lysine + GDP + H(+)</text>
        <dbReference type="Rhea" id="RHEA:19049"/>
        <dbReference type="ChEBI" id="CHEBI:15378"/>
        <dbReference type="ChEBI" id="CHEBI:37565"/>
        <dbReference type="ChEBI" id="CHEBI:57882"/>
        <dbReference type="ChEBI" id="CHEBI:58189"/>
        <dbReference type="ChEBI" id="CHEBI:58357"/>
        <dbReference type="EC" id="2.7.1.81"/>
    </reaction>
</comment>
<dbReference type="Pfam" id="PF01636">
    <property type="entry name" value="APH"/>
    <property type="match status" value="1"/>
</dbReference>
<evidence type="ECO:0000256" key="8">
    <source>
        <dbReference type="ARBA" id="ARBA00038873"/>
    </source>
</evidence>
<evidence type="ECO:0000256" key="6">
    <source>
        <dbReference type="ARBA" id="ARBA00036820"/>
    </source>
</evidence>
<dbReference type="PANTHER" id="PTHR21064">
    <property type="entry name" value="AMINOGLYCOSIDE PHOSPHOTRANSFERASE DOMAIN-CONTAINING PROTEIN-RELATED"/>
    <property type="match status" value="1"/>
</dbReference>
<dbReference type="GeneID" id="119722506"/>
<evidence type="ECO:0000313" key="11">
    <source>
        <dbReference type="EnsemblMetazoa" id="XP_038048590.1"/>
    </source>
</evidence>
<keyword evidence="3" id="KW-0963">Cytoplasm</keyword>
<dbReference type="PANTHER" id="PTHR21064:SF1">
    <property type="entry name" value="HYDROXYLYSINE KINASE"/>
    <property type="match status" value="1"/>
</dbReference>
<evidence type="ECO:0000256" key="4">
    <source>
        <dbReference type="ARBA" id="ARBA00022679"/>
    </source>
</evidence>
<dbReference type="EC" id="2.7.1.81" evidence="8"/>
<evidence type="ECO:0000256" key="1">
    <source>
        <dbReference type="ARBA" id="ARBA00004496"/>
    </source>
</evidence>
<dbReference type="Gene3D" id="3.90.1200.10">
    <property type="match status" value="1"/>
</dbReference>
<dbReference type="InterPro" id="IPR050249">
    <property type="entry name" value="Pseudomonas-type_ThrB"/>
</dbReference>
<evidence type="ECO:0000256" key="2">
    <source>
        <dbReference type="ARBA" id="ARBA00006219"/>
    </source>
</evidence>
<dbReference type="AlphaFoldDB" id="A0A913ZCE1"/>
<dbReference type="GO" id="GO:0005737">
    <property type="term" value="C:cytoplasm"/>
    <property type="evidence" value="ECO:0007669"/>
    <property type="project" value="UniProtKB-SubCell"/>
</dbReference>
<evidence type="ECO:0000256" key="5">
    <source>
        <dbReference type="ARBA" id="ARBA00022777"/>
    </source>
</evidence>
<dbReference type="GO" id="GO:0047992">
    <property type="term" value="F:hydroxylysine kinase activity"/>
    <property type="evidence" value="ECO:0007669"/>
    <property type="project" value="UniProtKB-EC"/>
</dbReference>
<dbReference type="OrthoDB" id="9973935at2759"/>
<keyword evidence="12" id="KW-1185">Reference proteome</keyword>
<comment type="similarity">
    <text evidence="2">Belongs to the aminoglycoside phosphotransferase family.</text>
</comment>
<evidence type="ECO:0000256" key="9">
    <source>
        <dbReference type="ARBA" id="ARBA00040505"/>
    </source>
</evidence>
<organism evidence="11 12">
    <name type="scientific">Patiria miniata</name>
    <name type="common">Bat star</name>
    <name type="synonym">Asterina miniata</name>
    <dbReference type="NCBI Taxonomy" id="46514"/>
    <lineage>
        <taxon>Eukaryota</taxon>
        <taxon>Metazoa</taxon>
        <taxon>Echinodermata</taxon>
        <taxon>Eleutherozoa</taxon>
        <taxon>Asterozoa</taxon>
        <taxon>Asteroidea</taxon>
        <taxon>Valvatacea</taxon>
        <taxon>Valvatida</taxon>
        <taxon>Asterinidae</taxon>
        <taxon>Patiria</taxon>
    </lineage>
</organism>
<name>A0A913ZCE1_PATMI</name>
<feature type="domain" description="Aminoglycoside phosphotransferase" evidence="10">
    <location>
        <begin position="71"/>
        <end position="253"/>
    </location>
</feature>
<keyword evidence="4" id="KW-0808">Transferase</keyword>
<dbReference type="InterPro" id="IPR011009">
    <property type="entry name" value="Kinase-like_dom_sf"/>
</dbReference>
<dbReference type="RefSeq" id="XP_038048590.1">
    <property type="nucleotide sequence ID" value="XM_038192662.1"/>
</dbReference>